<evidence type="ECO:0008006" key="3">
    <source>
        <dbReference type="Google" id="ProtNLM"/>
    </source>
</evidence>
<comment type="caution">
    <text evidence="1">The sequence shown here is derived from an EMBL/GenBank/DDBJ whole genome shotgun (WGS) entry which is preliminary data.</text>
</comment>
<accession>A0ABP7UDQ5</accession>
<evidence type="ECO:0000313" key="1">
    <source>
        <dbReference type="EMBL" id="GAA4041244.1"/>
    </source>
</evidence>
<name>A0ABP7UDQ5_9FLAO</name>
<protein>
    <recommendedName>
        <fullName evidence="3">HNH endonuclease</fullName>
    </recommendedName>
</protein>
<keyword evidence="2" id="KW-1185">Reference proteome</keyword>
<sequence>MIQLNRGEEFRQIIIEDPLQKNYAVSNYGRIISYTNDFLSGREIKCAKAEGFRVFRYQTRENGKRKDKGFLVYKLVAQYFIPNDNPERTMVIHLDFSKDNDRVENLIWATRREQIDFQSKNPNVIANKARIIEFNKKADGAKLTSTQVIRIKKMLQRPDNKTRLVMIAKQFNISTQQLYRIRTGENWGHIKV</sequence>
<gene>
    <name evidence="1" type="ORF">GCM10022388_02330</name>
</gene>
<dbReference type="RefSeq" id="WP_345089435.1">
    <property type="nucleotide sequence ID" value="NZ_BAABCS010000003.1"/>
</dbReference>
<dbReference type="Proteomes" id="UP001500426">
    <property type="component" value="Unassembled WGS sequence"/>
</dbReference>
<dbReference type="Gene3D" id="3.90.75.20">
    <property type="match status" value="1"/>
</dbReference>
<evidence type="ECO:0000313" key="2">
    <source>
        <dbReference type="Proteomes" id="UP001500426"/>
    </source>
</evidence>
<organism evidence="1 2">
    <name type="scientific">Flavobacterium chungnamense</name>
    <dbReference type="NCBI Taxonomy" id="706182"/>
    <lineage>
        <taxon>Bacteria</taxon>
        <taxon>Pseudomonadati</taxon>
        <taxon>Bacteroidota</taxon>
        <taxon>Flavobacteriia</taxon>
        <taxon>Flavobacteriales</taxon>
        <taxon>Flavobacteriaceae</taxon>
        <taxon>Flavobacterium</taxon>
    </lineage>
</organism>
<reference evidence="2" key="1">
    <citation type="journal article" date="2019" name="Int. J. Syst. Evol. Microbiol.">
        <title>The Global Catalogue of Microorganisms (GCM) 10K type strain sequencing project: providing services to taxonomists for standard genome sequencing and annotation.</title>
        <authorList>
            <consortium name="The Broad Institute Genomics Platform"/>
            <consortium name="The Broad Institute Genome Sequencing Center for Infectious Disease"/>
            <person name="Wu L."/>
            <person name="Ma J."/>
        </authorList>
    </citation>
    <scope>NUCLEOTIDE SEQUENCE [LARGE SCALE GENOMIC DNA]</scope>
    <source>
        <strain evidence="2">JCM 17068</strain>
    </source>
</reference>
<dbReference type="SUPFAM" id="SSF54060">
    <property type="entry name" value="His-Me finger endonucleases"/>
    <property type="match status" value="1"/>
</dbReference>
<dbReference type="InterPro" id="IPR044925">
    <property type="entry name" value="His-Me_finger_sf"/>
</dbReference>
<dbReference type="EMBL" id="BAABCS010000003">
    <property type="protein sequence ID" value="GAA4041244.1"/>
    <property type="molecule type" value="Genomic_DNA"/>
</dbReference>
<proteinExistence type="predicted"/>